<name>A0A439D4Z4_9PEZI</name>
<reference evidence="3 4" key="1">
    <citation type="submission" date="2018-12" db="EMBL/GenBank/DDBJ databases">
        <title>Draft genome sequence of Xylaria grammica IHI A82.</title>
        <authorList>
            <person name="Buettner E."/>
            <person name="Kellner H."/>
        </authorList>
    </citation>
    <scope>NUCLEOTIDE SEQUENCE [LARGE SCALE GENOMIC DNA]</scope>
    <source>
        <strain evidence="3 4">IHI A82</strain>
    </source>
</reference>
<protein>
    <recommendedName>
        <fullName evidence="2">PD-(D/E)XK nuclease-like domain-containing protein</fullName>
    </recommendedName>
</protein>
<dbReference type="Pfam" id="PF20516">
    <property type="entry name" value="PDDEXK_12"/>
    <property type="match status" value="1"/>
</dbReference>
<dbReference type="Proteomes" id="UP000286045">
    <property type="component" value="Unassembled WGS sequence"/>
</dbReference>
<feature type="region of interest" description="Disordered" evidence="1">
    <location>
        <begin position="54"/>
        <end position="172"/>
    </location>
</feature>
<sequence>MSQFEALIQVWIDEVAALNTNTAGNTSNTTTRPDELFLTPYPADENVYRGHCGSYSKRESPFASPLSAATKRRRVSGAVAQRTGVRRSERQSALAEANTNSYSISKTMTSSNQDDGQKQPTHPPRRTSPRKRTTPTQPPSGVTDKDQRTPTTETDVTTSIMLPSMPSSVPTPVKVQGNTTISTTSYAAASTSTSTWSKALSTTGQGFPLLCRPATATSTVLSSSAFSKKTTGTTRSSRARSRSPIKNMADLRFADIEMRSLSDSHALGALPETTRDLIGRFQDVDDGIQVVPALIRPQVEAAMGKSVRPHNVAEQYHLTPDDALRELQGLLDLVGDAASCQLECQSELAWNALVHCRVFQWALAQSAGKTMKSWLTTTATIVPELAPRTGPRTDDATATASKMVDFCLTIEPGRPDQVDDMLSRQPHERCAP</sequence>
<gene>
    <name evidence="3" type="ORF">EKO27_g5649</name>
</gene>
<evidence type="ECO:0000313" key="4">
    <source>
        <dbReference type="Proteomes" id="UP000286045"/>
    </source>
</evidence>
<proteinExistence type="predicted"/>
<evidence type="ECO:0000259" key="2">
    <source>
        <dbReference type="Pfam" id="PF20516"/>
    </source>
</evidence>
<evidence type="ECO:0000256" key="1">
    <source>
        <dbReference type="SAM" id="MobiDB-lite"/>
    </source>
</evidence>
<evidence type="ECO:0000313" key="3">
    <source>
        <dbReference type="EMBL" id="RWA09468.1"/>
    </source>
</evidence>
<organism evidence="3 4">
    <name type="scientific">Xylaria grammica</name>
    <dbReference type="NCBI Taxonomy" id="363999"/>
    <lineage>
        <taxon>Eukaryota</taxon>
        <taxon>Fungi</taxon>
        <taxon>Dikarya</taxon>
        <taxon>Ascomycota</taxon>
        <taxon>Pezizomycotina</taxon>
        <taxon>Sordariomycetes</taxon>
        <taxon>Xylariomycetidae</taxon>
        <taxon>Xylariales</taxon>
        <taxon>Xylariaceae</taxon>
        <taxon>Xylaria</taxon>
    </lineage>
</organism>
<feature type="compositionally biased region" description="Polar residues" evidence="1">
    <location>
        <begin position="149"/>
        <end position="170"/>
    </location>
</feature>
<dbReference type="InterPro" id="IPR046797">
    <property type="entry name" value="PDDEXK_12"/>
</dbReference>
<feature type="domain" description="PD-(D/E)XK nuclease-like" evidence="2">
    <location>
        <begin position="318"/>
        <end position="424"/>
    </location>
</feature>
<feature type="compositionally biased region" description="Polar residues" evidence="1">
    <location>
        <begin position="97"/>
        <end position="114"/>
    </location>
</feature>
<dbReference type="EMBL" id="RYZI01000153">
    <property type="protein sequence ID" value="RWA09468.1"/>
    <property type="molecule type" value="Genomic_DNA"/>
</dbReference>
<comment type="caution">
    <text evidence="3">The sequence shown here is derived from an EMBL/GenBank/DDBJ whole genome shotgun (WGS) entry which is preliminary data.</text>
</comment>
<accession>A0A439D4Z4</accession>
<feature type="compositionally biased region" description="Basic residues" evidence="1">
    <location>
        <begin position="123"/>
        <end position="133"/>
    </location>
</feature>
<keyword evidence="4" id="KW-1185">Reference proteome</keyword>
<dbReference type="AlphaFoldDB" id="A0A439D4Z4"/>